<dbReference type="PANTHER" id="PTHR15347:SF1">
    <property type="entry name" value="SPERM-ASSOCIATED ANTIGEN 5"/>
    <property type="match status" value="1"/>
</dbReference>
<evidence type="ECO:0000313" key="4">
    <source>
        <dbReference type="Proteomes" id="UP001557470"/>
    </source>
</evidence>
<dbReference type="Proteomes" id="UP001557470">
    <property type="component" value="Unassembled WGS sequence"/>
</dbReference>
<dbReference type="SUPFAM" id="SSF48403">
    <property type="entry name" value="Ankyrin repeat"/>
    <property type="match status" value="1"/>
</dbReference>
<feature type="compositionally biased region" description="Polar residues" evidence="2">
    <location>
        <begin position="843"/>
        <end position="852"/>
    </location>
</feature>
<dbReference type="Gene3D" id="1.25.40.20">
    <property type="entry name" value="Ankyrin repeat-containing domain"/>
    <property type="match status" value="1"/>
</dbReference>
<protein>
    <submittedName>
        <fullName evidence="3">Uncharacterized protein</fullName>
    </submittedName>
</protein>
<organism evidence="3 4">
    <name type="scientific">Umbra pygmaea</name>
    <name type="common">Eastern mudminnow</name>
    <dbReference type="NCBI Taxonomy" id="75934"/>
    <lineage>
        <taxon>Eukaryota</taxon>
        <taxon>Metazoa</taxon>
        <taxon>Chordata</taxon>
        <taxon>Craniata</taxon>
        <taxon>Vertebrata</taxon>
        <taxon>Euteleostomi</taxon>
        <taxon>Actinopterygii</taxon>
        <taxon>Neopterygii</taxon>
        <taxon>Teleostei</taxon>
        <taxon>Protacanthopterygii</taxon>
        <taxon>Esociformes</taxon>
        <taxon>Umbridae</taxon>
        <taxon>Umbra</taxon>
    </lineage>
</organism>
<evidence type="ECO:0000256" key="2">
    <source>
        <dbReference type="SAM" id="MobiDB-lite"/>
    </source>
</evidence>
<name>A0ABD0XR20_UMBPY</name>
<keyword evidence="1" id="KW-0175">Coiled coil</keyword>
<dbReference type="InterPro" id="IPR028728">
    <property type="entry name" value="Astrin"/>
</dbReference>
<feature type="coiled-coil region" evidence="1">
    <location>
        <begin position="1499"/>
        <end position="1627"/>
    </location>
</feature>
<dbReference type="Pfam" id="PF12796">
    <property type="entry name" value="Ank_2"/>
    <property type="match status" value="1"/>
</dbReference>
<reference evidence="3 4" key="1">
    <citation type="submission" date="2024-06" db="EMBL/GenBank/DDBJ databases">
        <authorList>
            <person name="Pan Q."/>
            <person name="Wen M."/>
            <person name="Jouanno E."/>
            <person name="Zahm M."/>
            <person name="Klopp C."/>
            <person name="Cabau C."/>
            <person name="Louis A."/>
            <person name="Berthelot C."/>
            <person name="Parey E."/>
            <person name="Roest Crollius H."/>
            <person name="Montfort J."/>
            <person name="Robinson-Rechavi M."/>
            <person name="Bouchez O."/>
            <person name="Lampietro C."/>
            <person name="Lopez Roques C."/>
            <person name="Donnadieu C."/>
            <person name="Postlethwait J."/>
            <person name="Bobe J."/>
            <person name="Verreycken H."/>
            <person name="Guiguen Y."/>
        </authorList>
    </citation>
    <scope>NUCLEOTIDE SEQUENCE [LARGE SCALE GENOMIC DNA]</scope>
    <source>
        <strain evidence="3">Up_M1</strain>
        <tissue evidence="3">Testis</tissue>
    </source>
</reference>
<comment type="caution">
    <text evidence="3">The sequence shown here is derived from an EMBL/GenBank/DDBJ whole genome shotgun (WGS) entry which is preliminary data.</text>
</comment>
<dbReference type="InterPro" id="IPR036770">
    <property type="entry name" value="Ankyrin_rpt-contain_sf"/>
</dbReference>
<evidence type="ECO:0000256" key="1">
    <source>
        <dbReference type="SAM" id="Coils"/>
    </source>
</evidence>
<feature type="region of interest" description="Disordered" evidence="2">
    <location>
        <begin position="828"/>
        <end position="865"/>
    </location>
</feature>
<dbReference type="SMART" id="SM00248">
    <property type="entry name" value="ANK"/>
    <property type="match status" value="3"/>
</dbReference>
<sequence>MVVWAILKADFIRARTLIEAGARVNGRDEEQRTPLMLCCLHDGECRSLGVAQMLLVYKGSVGLCDRRGRSALMYAVLYERLGLVRLFLQALDYDLNHVDECGHTALGYAAQVENRVIYDLLLRTMKKYGMNSDVSESSSLGLCHNNGCKILVKHRRAVKQKGFISAAEVTSQSNLQLGKALSRFLRKELPYMPIPAHLWIKREHLYKTMKPPDIKPETKVLACGSKKHKEEKNASSPSKDWKDDLKYLSKALLSQMSISYRPQAKPRPNPPIRRKRTSRLRTSISMEGLRGRRRMSLDAISDGLQKQKTAMGLFRRRCTLSDIPMTRPRVGGARVGGARVGGASHRSSSTRFSLLTTDAKELIMSTRRRSHLLGENMATTRPGERTPLRNVQNEMSCLTPSSRMKPRSMSGSNVLKTLKNDNAFIYPDKLPHYTQPAEVMCTFGTPKPNDKTPTIEVAAVNTGSAIGDITLKSFICAGGEVEVSDPTRVLDETILLPTDQQNISYFPDNNNGNSCLSDSMITHSCANHIDHPYCDLEYDFAGTATDSSFNGVSNTSLGSLPPPAVEAHMSGESTGVQTASSQQGDVTFMSSTCIGGEVKMSGESIVEHEHILLPDVLSANHLMNEHQNSPSILVDNLYVQSSGDHVDHSYFDNASDMASTNADFQSNWSLQSGVLNTRQVINPNDEPSGLQTSFCEQDVTFKSFICTGLEVEIPNSTTVSEDTLDLTRNQSVTNCISYDDTVNPSVIEDHCSGHEEHPYCHEEREGAVVEPSPGKPFTQSLKNPDVVICQLFPEDPNPASCLQMDVCVTAPSFQLESDVAKCNDSSARGSTMMDKGHPVVNSDLCSSGSVQEESGRDSALGSSSNAHISSIPIDQAGGGNQSEVLTELLVFPSLARGTEVGDYLDYELFSPILRATPVNRRVFHKSALPQTEDSALDMDRERVPLIPVVDTCVAPANSDCRVWAGGLESPMPLPKFNSTTLCAASDCKPPLSKAPVRENVEVEPEVDVAAAKVMSDVEAQSIFDQLPGLVPDGLLQQHLHQIVHLLMLASGRIGAPRYSAPDSAPSAERITAGALDVVCHSACVGTTPVRRADHSSNTSGLFERKRALSLSDASTSTDSLLWNLAPGSLSSVSKPELEQRLASTLIMVEALLQQLSSARGQDNTRGPGPSELRDKLVQTDHTELSQTVTYRDLYMTALERIDELQLDRTALQNLFQGVQETRTALGALSGDTAEALCCMRQVGDLVRADQHRLAAQYVQMRSLYAKCKETQDRMAQKVRDALQQREDMRRDREEAFSSRQAAFSATELLRSDCALRIRELEESVGSMQELMEALTRTYPEQVNLNKSYVDSLNSASVVLSETLCHHAALQEKLKTAGQLLKKSCPLLVRLNEKAASALAERDQAVAEREQTQEELAHANSCLQDARQEIGDLNLQTTIMSSEVGVLRQKLSEGEEERLLLERKVTEMSATVSSSLASYAFLEQALTLEGTKLQQSWNEVKQITDKANRLEGALGQSEQRVSELTQSLVKAEEQLARLQNLSHSQSLQLQELQDVQSRLQSMKEINEFLQMENDMAREQVLESEATLRVNLQGLRERNIQCEDLRAALSQLQAEKEALQVELDDSRARTRSVEVDLGEQLAQAVTEVTLIHHTLRILTNEVQSTLASKEQETSGEDKAPALYIARHPSTSFVDSVMVAIASEQAPSVDMQPPSEVTQEQAAQTMGSENSAFTRLTRITPKKYQCGAPDEEQSSVVSLLADLTNTVSELSTAVTQLRQRRGAEQQALDNIVCDLKGELQSQAARHSAQVCDLTAQLGQLQTQLEQDRLSLHNKAQEMDMMKKICSEVTEAREFLHKHKSENIELRREVAVLRRSLHESQVESQALREELKNSGSQSAHSMHSMDNKIHLLKEMDRLKRSLLEAEEGRAKLLDRAKRHQIIHETNHRKQERELRVLDDIIETVRKTLSSIPDVVRNCKELENLVEFLG</sequence>
<keyword evidence="4" id="KW-1185">Reference proteome</keyword>
<evidence type="ECO:0000313" key="3">
    <source>
        <dbReference type="EMBL" id="KAL1023783.1"/>
    </source>
</evidence>
<dbReference type="InterPro" id="IPR002110">
    <property type="entry name" value="Ankyrin_rpt"/>
</dbReference>
<dbReference type="EMBL" id="JAGEUA010000001">
    <property type="protein sequence ID" value="KAL1023783.1"/>
    <property type="molecule type" value="Genomic_DNA"/>
</dbReference>
<feature type="coiled-coil region" evidence="1">
    <location>
        <begin position="1387"/>
        <end position="1428"/>
    </location>
</feature>
<proteinExistence type="predicted"/>
<gene>
    <name evidence="3" type="ORF">UPYG_G00046050</name>
</gene>
<dbReference type="PANTHER" id="PTHR15347">
    <property type="entry name" value="SPERM-ASSOCIATED ANTIGEN 5"/>
    <property type="match status" value="1"/>
</dbReference>
<accession>A0ABD0XR20</accession>